<evidence type="ECO:0000256" key="2">
    <source>
        <dbReference type="SAM" id="MobiDB-lite"/>
    </source>
</evidence>
<feature type="compositionally biased region" description="Basic and acidic residues" evidence="2">
    <location>
        <begin position="28"/>
        <end position="42"/>
    </location>
</feature>
<feature type="coiled-coil region" evidence="1">
    <location>
        <begin position="199"/>
        <end position="255"/>
    </location>
</feature>
<evidence type="ECO:0000313" key="4">
    <source>
        <dbReference type="EMBL" id="TDL25226.1"/>
    </source>
</evidence>
<evidence type="ECO:0000313" key="5">
    <source>
        <dbReference type="Proteomes" id="UP000294933"/>
    </source>
</evidence>
<evidence type="ECO:0000256" key="3">
    <source>
        <dbReference type="SAM" id="SignalP"/>
    </source>
</evidence>
<organism evidence="4 5">
    <name type="scientific">Rickenella mellea</name>
    <dbReference type="NCBI Taxonomy" id="50990"/>
    <lineage>
        <taxon>Eukaryota</taxon>
        <taxon>Fungi</taxon>
        <taxon>Dikarya</taxon>
        <taxon>Basidiomycota</taxon>
        <taxon>Agaricomycotina</taxon>
        <taxon>Agaricomycetes</taxon>
        <taxon>Hymenochaetales</taxon>
        <taxon>Rickenellaceae</taxon>
        <taxon>Rickenella</taxon>
    </lineage>
</organism>
<proteinExistence type="predicted"/>
<accession>A0A4Y7QCZ5</accession>
<protein>
    <recommendedName>
        <fullName evidence="6">DUF4145 domain-containing protein</fullName>
    </recommendedName>
</protein>
<dbReference type="AlphaFoldDB" id="A0A4Y7QCZ5"/>
<sequence length="404" mass="45395">MISEFSAAFFLVLHLLLVLSQLNATHGEATDSEREVRGEDKATQTPPTTRTEAGAREVTTEKEITPSGDPAATTLVHARYCEPRLQIIVPVQGAKDDREVKLIARDALGKHLGNDVSPLRFVEERRTISGDAFDRDFNYYINPPPNVSSEAMPAKTSGKGRRNTLVESKEAAIRVAKDKFDNLALDLDRRDRELEKKFSAQNEELKKKFTAENDELKKKFTAENDELKKKFTAENEELKEDLKDAQLRIAVLEAISGLSIKGTANTSSNYQPEEHDRLRALHIRILFEEACKKAAKMVGWKKWEDVETMAVGYRAQIEVFRRAVGALSASPKKDQLLELLGNDSAMEMIANKAHPYRQLGNVVAHNAPREALSEVVTETQHNESDQMIFRMFFNLVFGISLVGQ</sequence>
<reference evidence="4 5" key="1">
    <citation type="submission" date="2018-06" db="EMBL/GenBank/DDBJ databases">
        <title>A transcriptomic atlas of mushroom development highlights an independent origin of complex multicellularity.</title>
        <authorList>
            <consortium name="DOE Joint Genome Institute"/>
            <person name="Krizsan K."/>
            <person name="Almasi E."/>
            <person name="Merenyi Z."/>
            <person name="Sahu N."/>
            <person name="Viragh M."/>
            <person name="Koszo T."/>
            <person name="Mondo S."/>
            <person name="Kiss B."/>
            <person name="Balint B."/>
            <person name="Kues U."/>
            <person name="Barry K."/>
            <person name="Hegedus J.C."/>
            <person name="Henrissat B."/>
            <person name="Johnson J."/>
            <person name="Lipzen A."/>
            <person name="Ohm R."/>
            <person name="Nagy I."/>
            <person name="Pangilinan J."/>
            <person name="Yan J."/>
            <person name="Xiong Y."/>
            <person name="Grigoriev I.V."/>
            <person name="Hibbett D.S."/>
            <person name="Nagy L.G."/>
        </authorList>
    </citation>
    <scope>NUCLEOTIDE SEQUENCE [LARGE SCALE GENOMIC DNA]</scope>
    <source>
        <strain evidence="4 5">SZMC22713</strain>
    </source>
</reference>
<dbReference type="Proteomes" id="UP000294933">
    <property type="component" value="Unassembled WGS sequence"/>
</dbReference>
<evidence type="ECO:0000256" key="1">
    <source>
        <dbReference type="SAM" id="Coils"/>
    </source>
</evidence>
<feature type="chain" id="PRO_5021331126" description="DUF4145 domain-containing protein" evidence="3">
    <location>
        <begin position="28"/>
        <end position="404"/>
    </location>
</feature>
<feature type="compositionally biased region" description="Basic and acidic residues" evidence="2">
    <location>
        <begin position="53"/>
        <end position="64"/>
    </location>
</feature>
<keyword evidence="1" id="KW-0175">Coiled coil</keyword>
<dbReference type="VEuPathDB" id="FungiDB:BD410DRAFT_896162"/>
<keyword evidence="5" id="KW-1185">Reference proteome</keyword>
<feature type="signal peptide" evidence="3">
    <location>
        <begin position="1"/>
        <end position="27"/>
    </location>
</feature>
<feature type="region of interest" description="Disordered" evidence="2">
    <location>
        <begin position="27"/>
        <end position="70"/>
    </location>
</feature>
<evidence type="ECO:0008006" key="6">
    <source>
        <dbReference type="Google" id="ProtNLM"/>
    </source>
</evidence>
<dbReference type="EMBL" id="ML170164">
    <property type="protein sequence ID" value="TDL25226.1"/>
    <property type="molecule type" value="Genomic_DNA"/>
</dbReference>
<name>A0A4Y7QCZ5_9AGAM</name>
<keyword evidence="3" id="KW-0732">Signal</keyword>
<gene>
    <name evidence="4" type="ORF">BD410DRAFT_896162</name>
</gene>